<evidence type="ECO:0000313" key="1">
    <source>
        <dbReference type="EMBL" id="KAJ8681559.1"/>
    </source>
</evidence>
<comment type="caution">
    <text evidence="1">The sequence shown here is derived from an EMBL/GenBank/DDBJ whole genome shotgun (WGS) entry which is preliminary data.</text>
</comment>
<dbReference type="EMBL" id="CM056741">
    <property type="protein sequence ID" value="KAJ8681559.1"/>
    <property type="molecule type" value="Genomic_DNA"/>
</dbReference>
<keyword evidence="2" id="KW-1185">Reference proteome</keyword>
<evidence type="ECO:0000313" key="2">
    <source>
        <dbReference type="Proteomes" id="UP001239111"/>
    </source>
</evidence>
<accession>A0ACC2PG67</accession>
<organism evidence="1 2">
    <name type="scientific">Eretmocerus hayati</name>
    <dbReference type="NCBI Taxonomy" id="131215"/>
    <lineage>
        <taxon>Eukaryota</taxon>
        <taxon>Metazoa</taxon>
        <taxon>Ecdysozoa</taxon>
        <taxon>Arthropoda</taxon>
        <taxon>Hexapoda</taxon>
        <taxon>Insecta</taxon>
        <taxon>Pterygota</taxon>
        <taxon>Neoptera</taxon>
        <taxon>Endopterygota</taxon>
        <taxon>Hymenoptera</taxon>
        <taxon>Apocrita</taxon>
        <taxon>Proctotrupomorpha</taxon>
        <taxon>Chalcidoidea</taxon>
        <taxon>Aphelinidae</taxon>
        <taxon>Aphelininae</taxon>
        <taxon>Eretmocerus</taxon>
    </lineage>
</organism>
<name>A0ACC2PG67_9HYME</name>
<proteinExistence type="predicted"/>
<reference evidence="1" key="1">
    <citation type="submission" date="2023-04" db="EMBL/GenBank/DDBJ databases">
        <title>A chromosome-level genome assembly of the parasitoid wasp Eretmocerus hayati.</title>
        <authorList>
            <person name="Zhong Y."/>
            <person name="Liu S."/>
            <person name="Liu Y."/>
        </authorList>
    </citation>
    <scope>NUCLEOTIDE SEQUENCE</scope>
    <source>
        <strain evidence="1">ZJU_SS_LIU_2023</strain>
    </source>
</reference>
<sequence>MGSDDTEVCGFMDAKLAGHRVKKRSLGAPWKVWRRHWCSVRKLGPGLGLEVLLDHGVGGGLNPASSSSATLGHNQLANDKDRRIRIPADAIVCRTESRTKQFAFGIFPPRQRKPLLYLAASSESDSQRWMACIRQMLRPRRHRLVDGAAGIHSVSMVDNAHSRSAGLTGLYGDMVASRSGVFVKDVHTGEIVETLEWKEMNEFHLATFGRPDDVKRICVIHTTKEFRGGVGELHVFCQDAPRLLQDLVTQGRGPRQRRSGSMAQRPLSLSEGDLRLAAQQDSCPTSPGFQALRHRIAVNIVNAGLGLLLSNKAGSEVKLANEIVDGSLEKMTSNISGAHIRRAVDNVYQPEPASTNNVTSSLEELEEPASRRVSNISMSSGIYEEIQDDFVPVPRRRLPSNLYENPESLILNSSIKFQPPPLPPRQRHKSGSTRAESASDEGFDSEGGTRSATPNTISDATPTPEDKMSESSCIPVDTSEYVPMSPRPKDIALLELQKQTQQENMYMVMR</sequence>
<dbReference type="Proteomes" id="UP001239111">
    <property type="component" value="Chromosome 1"/>
</dbReference>
<gene>
    <name evidence="1" type="ORF">QAD02_017351</name>
</gene>
<protein>
    <submittedName>
        <fullName evidence="1">Uncharacterized protein</fullName>
    </submittedName>
</protein>